<proteinExistence type="inferred from homology"/>
<keyword evidence="2" id="KW-0223">Dioxygenase</keyword>
<keyword evidence="6" id="KW-1185">Reference proteome</keyword>
<dbReference type="RefSeq" id="WP_273669593.1">
    <property type="nucleotide sequence ID" value="NZ_JAQQXR010000001.1"/>
</dbReference>
<accession>A0ABT5JW29</accession>
<dbReference type="Pfam" id="PF05118">
    <property type="entry name" value="Asp_Arg_Hydrox"/>
    <property type="match status" value="1"/>
</dbReference>
<dbReference type="Gene3D" id="2.60.120.330">
    <property type="entry name" value="B-lactam Antibiotic, Isopenicillin N Synthase, Chain"/>
    <property type="match status" value="1"/>
</dbReference>
<protein>
    <submittedName>
        <fullName evidence="5">Aspartyl/asparaginyl beta-hydroxylase domain-containing protein</fullName>
    </submittedName>
</protein>
<comment type="similarity">
    <text evidence="1">Belongs to the aspartyl/asparaginyl beta-hydroxylase family.</text>
</comment>
<dbReference type="InterPro" id="IPR027443">
    <property type="entry name" value="IPNS-like_sf"/>
</dbReference>
<evidence type="ECO:0000313" key="5">
    <source>
        <dbReference type="EMBL" id="MDC8756937.1"/>
    </source>
</evidence>
<evidence type="ECO:0000256" key="3">
    <source>
        <dbReference type="ARBA" id="ARBA00023002"/>
    </source>
</evidence>
<evidence type="ECO:0000259" key="4">
    <source>
        <dbReference type="Pfam" id="PF05118"/>
    </source>
</evidence>
<evidence type="ECO:0000256" key="2">
    <source>
        <dbReference type="ARBA" id="ARBA00022964"/>
    </source>
</evidence>
<dbReference type="SUPFAM" id="SSF51197">
    <property type="entry name" value="Clavaminate synthase-like"/>
    <property type="match status" value="1"/>
</dbReference>
<feature type="domain" description="Aspartyl/asparaginy/proline hydroxylase" evidence="4">
    <location>
        <begin position="84"/>
        <end position="239"/>
    </location>
</feature>
<dbReference type="Proteomes" id="UP001221208">
    <property type="component" value="Unassembled WGS sequence"/>
</dbReference>
<dbReference type="PANTHER" id="PTHR46332:SF5">
    <property type="entry name" value="ASPARTATE BETA-HYDROXYLASE DOMAIN CONTAINING 2"/>
    <property type="match status" value="1"/>
</dbReference>
<evidence type="ECO:0000256" key="1">
    <source>
        <dbReference type="ARBA" id="ARBA00007730"/>
    </source>
</evidence>
<sequence length="268" mass="30193">MKDPRRERALAEIAAQAADDYPEALDGSGGERIEVFLQVLRGERAPDPVAASRRLHRRMYMPGLSAQPYWEAGRFPVAELLQRRYPLLRAEAERLLVTAGVFDTRPGEAHWGDSRIDRGHLNGAWNAWYLQRYFKRQSLAAVHTPVALRSLDECQVSREALFSVVGPGTAITLHSDELNFVTTLYLPLVSLPGATITFDRSTRELRAGTCFAADSTFLHESFNKSDQWRVILIVDVWHPDLTPLEVRFLSDIMPRADAVMRGVRPATV</sequence>
<dbReference type="PANTHER" id="PTHR46332">
    <property type="entry name" value="ASPARTATE BETA-HYDROXYLASE DOMAIN-CONTAINING PROTEIN 2"/>
    <property type="match status" value="1"/>
</dbReference>
<name>A0ABT5JW29_9BURK</name>
<gene>
    <name evidence="5" type="ORF">OIK44_04965</name>
</gene>
<reference evidence="5 6" key="1">
    <citation type="submission" date="2022-10" db="EMBL/GenBank/DDBJ databases">
        <title>Janthinobacterium sp. hw3 Genome sequencing.</title>
        <authorList>
            <person name="Park S."/>
        </authorList>
    </citation>
    <scope>NUCLEOTIDE SEQUENCE [LARGE SCALE GENOMIC DNA]</scope>
    <source>
        <strain evidence="6">hw3</strain>
    </source>
</reference>
<dbReference type="EMBL" id="JAQQXR010000001">
    <property type="protein sequence ID" value="MDC8756937.1"/>
    <property type="molecule type" value="Genomic_DNA"/>
</dbReference>
<organism evidence="5 6">
    <name type="scientific">Janthinobacterium fluminis</name>
    <dbReference type="NCBI Taxonomy" id="2987524"/>
    <lineage>
        <taxon>Bacteria</taxon>
        <taxon>Pseudomonadati</taxon>
        <taxon>Pseudomonadota</taxon>
        <taxon>Betaproteobacteria</taxon>
        <taxon>Burkholderiales</taxon>
        <taxon>Oxalobacteraceae</taxon>
        <taxon>Janthinobacterium</taxon>
    </lineage>
</organism>
<dbReference type="InterPro" id="IPR051821">
    <property type="entry name" value="Asp/Asn_beta-hydroxylase"/>
</dbReference>
<comment type="caution">
    <text evidence="5">The sequence shown here is derived from an EMBL/GenBank/DDBJ whole genome shotgun (WGS) entry which is preliminary data.</text>
</comment>
<keyword evidence="3" id="KW-0560">Oxidoreductase</keyword>
<dbReference type="InterPro" id="IPR007803">
    <property type="entry name" value="Asp/Arg/Pro-Hydrxlase"/>
</dbReference>
<evidence type="ECO:0000313" key="6">
    <source>
        <dbReference type="Proteomes" id="UP001221208"/>
    </source>
</evidence>